<evidence type="ECO:0000313" key="2">
    <source>
        <dbReference type="EMBL" id="OEL10134.1"/>
    </source>
</evidence>
<dbReference type="KEGG" id="cnr:EB819_09410"/>
<organism evidence="2 3">
    <name type="scientific">Cloacibacterium normanense</name>
    <dbReference type="NCBI Taxonomy" id="237258"/>
    <lineage>
        <taxon>Bacteria</taxon>
        <taxon>Pseudomonadati</taxon>
        <taxon>Bacteroidota</taxon>
        <taxon>Flavobacteriia</taxon>
        <taxon>Flavobacteriales</taxon>
        <taxon>Weeksellaceae</taxon>
    </lineage>
</organism>
<dbReference type="STRING" id="237258.SAMN04489756_10399"/>
<evidence type="ECO:0000313" key="3">
    <source>
        <dbReference type="Proteomes" id="UP000095601"/>
    </source>
</evidence>
<gene>
    <name evidence="2" type="ORF">BHF72_0828</name>
</gene>
<comment type="caution">
    <text evidence="2">The sequence shown here is derived from an EMBL/GenBank/DDBJ whole genome shotgun (WGS) entry which is preliminary data.</text>
</comment>
<feature type="transmembrane region" description="Helical" evidence="1">
    <location>
        <begin position="6"/>
        <end position="28"/>
    </location>
</feature>
<name>A0A1E5UB27_9FLAO</name>
<keyword evidence="1" id="KW-0812">Transmembrane</keyword>
<dbReference type="EMBL" id="MKGI01000079">
    <property type="protein sequence ID" value="OEL10134.1"/>
    <property type="molecule type" value="Genomic_DNA"/>
</dbReference>
<reference evidence="2 3" key="1">
    <citation type="submission" date="2016-09" db="EMBL/GenBank/DDBJ databases">
        <authorList>
            <person name="Capua I."/>
            <person name="De Benedictis P."/>
            <person name="Joannis T."/>
            <person name="Lombin L.H."/>
            <person name="Cattoli G."/>
        </authorList>
    </citation>
    <scope>NUCLEOTIDE SEQUENCE [LARGE SCALE GENOMIC DNA]</scope>
    <source>
        <strain evidence="2 3">NRS-1</strain>
    </source>
</reference>
<keyword evidence="3" id="KW-1185">Reference proteome</keyword>
<feature type="transmembrane region" description="Helical" evidence="1">
    <location>
        <begin position="40"/>
        <end position="60"/>
    </location>
</feature>
<keyword evidence="1" id="KW-1133">Transmembrane helix</keyword>
<dbReference type="AlphaFoldDB" id="A0A1E5UB27"/>
<dbReference type="RefSeq" id="WP_069800671.1">
    <property type="nucleotide sequence ID" value="NZ_CP034157.1"/>
</dbReference>
<evidence type="ECO:0000256" key="1">
    <source>
        <dbReference type="SAM" id="Phobius"/>
    </source>
</evidence>
<proteinExistence type="predicted"/>
<keyword evidence="1" id="KW-0472">Membrane</keyword>
<sequence length="67" mass="7978">MNFKIALVQTITQVIILSLGYYLLEVFVRKNNYTISEYILNYWFYGVAAFIGLLITNFFWNKSELKK</sequence>
<accession>A0A1E5UB27</accession>
<dbReference type="Proteomes" id="UP000095601">
    <property type="component" value="Unassembled WGS sequence"/>
</dbReference>
<protein>
    <submittedName>
        <fullName evidence="2">Putative membrane protein</fullName>
    </submittedName>
</protein>